<comment type="caution">
    <text evidence="1">The sequence shown here is derived from an EMBL/GenBank/DDBJ whole genome shotgun (WGS) entry which is preliminary data.</text>
</comment>
<gene>
    <name evidence="1" type="ORF">KME32_00170</name>
</gene>
<name>A0A951PT95_9NOST</name>
<protein>
    <submittedName>
        <fullName evidence="1">Uncharacterized protein</fullName>
    </submittedName>
</protein>
<proteinExistence type="predicted"/>
<reference evidence="1" key="2">
    <citation type="journal article" date="2022" name="Microbiol. Resour. Announc.">
        <title>Metagenome Sequencing to Explore Phylogenomics of Terrestrial Cyanobacteria.</title>
        <authorList>
            <person name="Ward R.D."/>
            <person name="Stajich J.E."/>
            <person name="Johansen J.R."/>
            <person name="Huntemann M."/>
            <person name="Clum A."/>
            <person name="Foster B."/>
            <person name="Foster B."/>
            <person name="Roux S."/>
            <person name="Palaniappan K."/>
            <person name="Varghese N."/>
            <person name="Mukherjee S."/>
            <person name="Reddy T.B.K."/>
            <person name="Daum C."/>
            <person name="Copeland A."/>
            <person name="Chen I.A."/>
            <person name="Ivanova N.N."/>
            <person name="Kyrpides N.C."/>
            <person name="Shapiro N."/>
            <person name="Eloe-Fadrosh E.A."/>
            <person name="Pietrasiak N."/>
        </authorList>
    </citation>
    <scope>NUCLEOTIDE SEQUENCE</scope>
    <source>
        <strain evidence="1">JT2-VF2</strain>
    </source>
</reference>
<accession>A0A951PT95</accession>
<dbReference type="EMBL" id="JAHHHN010000001">
    <property type="protein sequence ID" value="MBW4559571.1"/>
    <property type="molecule type" value="Genomic_DNA"/>
</dbReference>
<evidence type="ECO:0000313" key="2">
    <source>
        <dbReference type="Proteomes" id="UP000715781"/>
    </source>
</evidence>
<sequence length="96" mass="10393">MIADIAILDNLFILSHPLTLATIGNWKLGIGDWGLGIGDWGLGRQRGLGGFHASCFMPGNPSTAGLPHERLRSRSVSKGDTRRGIRYWVLGKLPSP</sequence>
<reference evidence="1" key="1">
    <citation type="submission" date="2021-05" db="EMBL/GenBank/DDBJ databases">
        <authorList>
            <person name="Pietrasiak N."/>
            <person name="Ward R."/>
            <person name="Stajich J.E."/>
            <person name="Kurbessoian T."/>
        </authorList>
    </citation>
    <scope>NUCLEOTIDE SEQUENCE</scope>
    <source>
        <strain evidence="1">JT2-VF2</strain>
    </source>
</reference>
<dbReference type="AlphaFoldDB" id="A0A951PT95"/>
<organism evidence="1 2">
    <name type="scientific">Mojavia pulchra JT2-VF2</name>
    <dbReference type="NCBI Taxonomy" id="287848"/>
    <lineage>
        <taxon>Bacteria</taxon>
        <taxon>Bacillati</taxon>
        <taxon>Cyanobacteriota</taxon>
        <taxon>Cyanophyceae</taxon>
        <taxon>Nostocales</taxon>
        <taxon>Nostocaceae</taxon>
    </lineage>
</organism>
<dbReference type="Proteomes" id="UP000715781">
    <property type="component" value="Unassembled WGS sequence"/>
</dbReference>
<evidence type="ECO:0000313" key="1">
    <source>
        <dbReference type="EMBL" id="MBW4559571.1"/>
    </source>
</evidence>